<gene>
    <name evidence="1" type="ORF">O181_052559</name>
</gene>
<reference evidence="1" key="1">
    <citation type="submission" date="2021-03" db="EMBL/GenBank/DDBJ databases">
        <title>Draft genome sequence of rust myrtle Austropuccinia psidii MF-1, a brazilian biotype.</title>
        <authorList>
            <person name="Quecine M.C."/>
            <person name="Pachon D.M.R."/>
            <person name="Bonatelli M.L."/>
            <person name="Correr F.H."/>
            <person name="Franceschini L.M."/>
            <person name="Leite T.F."/>
            <person name="Margarido G.R.A."/>
            <person name="Almeida C.A."/>
            <person name="Ferrarezi J.A."/>
            <person name="Labate C.A."/>
        </authorList>
    </citation>
    <scope>NUCLEOTIDE SEQUENCE</scope>
    <source>
        <strain evidence="1">MF-1</strain>
    </source>
</reference>
<dbReference type="EMBL" id="AVOT02023023">
    <property type="protein sequence ID" value="MBW0512844.1"/>
    <property type="molecule type" value="Genomic_DNA"/>
</dbReference>
<proteinExistence type="predicted"/>
<dbReference type="Proteomes" id="UP000765509">
    <property type="component" value="Unassembled WGS sequence"/>
</dbReference>
<evidence type="ECO:0000313" key="2">
    <source>
        <dbReference type="Proteomes" id="UP000765509"/>
    </source>
</evidence>
<name>A0A9Q3HRT0_9BASI</name>
<sequence length="99" mass="11627">MESTAWWLQWEQKLSGYINTYHRFRNANRKPGNKYGLLQPIEGPEHPLEIINISWVTGLVPGGKENYNYLLVIVDSLSKRFRYLPFHKEDTAMDTALLF</sequence>
<dbReference type="AlphaFoldDB" id="A0A9Q3HRT0"/>
<evidence type="ECO:0008006" key="3">
    <source>
        <dbReference type="Google" id="ProtNLM"/>
    </source>
</evidence>
<keyword evidence="2" id="KW-1185">Reference proteome</keyword>
<protein>
    <recommendedName>
        <fullName evidence="3">Integrase catalytic domain-containing protein</fullName>
    </recommendedName>
</protein>
<comment type="caution">
    <text evidence="1">The sequence shown here is derived from an EMBL/GenBank/DDBJ whole genome shotgun (WGS) entry which is preliminary data.</text>
</comment>
<evidence type="ECO:0000313" key="1">
    <source>
        <dbReference type="EMBL" id="MBW0512844.1"/>
    </source>
</evidence>
<accession>A0A9Q3HRT0</accession>
<organism evidence="1 2">
    <name type="scientific">Austropuccinia psidii MF-1</name>
    <dbReference type="NCBI Taxonomy" id="1389203"/>
    <lineage>
        <taxon>Eukaryota</taxon>
        <taxon>Fungi</taxon>
        <taxon>Dikarya</taxon>
        <taxon>Basidiomycota</taxon>
        <taxon>Pucciniomycotina</taxon>
        <taxon>Pucciniomycetes</taxon>
        <taxon>Pucciniales</taxon>
        <taxon>Sphaerophragmiaceae</taxon>
        <taxon>Austropuccinia</taxon>
    </lineage>
</organism>